<dbReference type="InterPro" id="IPR045865">
    <property type="entry name" value="ACT-like_dom_sf"/>
</dbReference>
<gene>
    <name evidence="1" type="ORF">BN533_00184</name>
</gene>
<dbReference type="AlphaFoldDB" id="R6IIA7"/>
<dbReference type="RefSeq" id="WP_021717088.1">
    <property type="nucleotide sequence ID" value="NZ_CAKVRS010000006.1"/>
</dbReference>
<evidence type="ECO:0008006" key="2">
    <source>
        <dbReference type="Google" id="ProtNLM"/>
    </source>
</evidence>
<protein>
    <recommendedName>
        <fullName evidence="2">ACT domain-containing protein</fullName>
    </recommendedName>
</protein>
<dbReference type="HOGENOM" id="CLU_2570813_0_0_9"/>
<comment type="caution">
    <text evidence="1">The sequence shown here is derived from an EMBL/GenBank/DDBJ whole genome shotgun (WGS) entry which is preliminary data.</text>
</comment>
<proteinExistence type="predicted"/>
<dbReference type="Gene3D" id="3.30.70.260">
    <property type="match status" value="1"/>
</dbReference>
<reference evidence="1" key="1">
    <citation type="submission" date="2012-11" db="EMBL/GenBank/DDBJ databases">
        <title>Dependencies among metagenomic species, viruses, plasmids and units of genetic variation.</title>
        <authorList>
            <person name="Nielsen H.B."/>
            <person name="Almeida M."/>
            <person name="Juncker A.S."/>
            <person name="Rasmussen S."/>
            <person name="Li J."/>
            <person name="Sunagawa S."/>
            <person name="Plichta D."/>
            <person name="Gautier L."/>
            <person name="Le Chatelier E."/>
            <person name="Peletier E."/>
            <person name="Bonde I."/>
            <person name="Nielsen T."/>
            <person name="Manichanh C."/>
            <person name="Arumugam M."/>
            <person name="Batto J."/>
            <person name="Santos M.B.Q.D."/>
            <person name="Blom N."/>
            <person name="Borruel N."/>
            <person name="Burgdorf K.S."/>
            <person name="Boumezbeur F."/>
            <person name="Casellas F."/>
            <person name="Dore J."/>
            <person name="Guarner F."/>
            <person name="Hansen T."/>
            <person name="Hildebrand F."/>
            <person name="Kaas R.S."/>
            <person name="Kennedy S."/>
            <person name="Kristiansen K."/>
            <person name="Kultima J.R."/>
            <person name="Leonard P."/>
            <person name="Levenez F."/>
            <person name="Lund O."/>
            <person name="Moumen B."/>
            <person name="Le Paslier D."/>
            <person name="Pons N."/>
            <person name="Pedersen O."/>
            <person name="Prifti E."/>
            <person name="Qin J."/>
            <person name="Raes J."/>
            <person name="Tap J."/>
            <person name="Tims S."/>
            <person name="Ussery D.W."/>
            <person name="Yamada T."/>
            <person name="MetaHit consortium"/>
            <person name="Renault P."/>
            <person name="Sicheritz-Ponten T."/>
            <person name="Bork P."/>
            <person name="Wang J."/>
            <person name="Brunak S."/>
            <person name="Ehrlich S.D."/>
        </authorList>
    </citation>
    <scope>NUCLEOTIDE SEQUENCE [LARGE SCALE GENOMIC DNA]</scope>
</reference>
<dbReference type="SUPFAM" id="SSF55021">
    <property type="entry name" value="ACT-like"/>
    <property type="match status" value="1"/>
</dbReference>
<organism evidence="1">
    <name type="scientific">Phascolarctobacterium faecium</name>
    <dbReference type="NCBI Taxonomy" id="33025"/>
    <lineage>
        <taxon>Bacteria</taxon>
        <taxon>Bacillati</taxon>
        <taxon>Bacillota</taxon>
        <taxon>Negativicutes</taxon>
        <taxon>Acidaminococcales</taxon>
        <taxon>Acidaminococcaceae</taxon>
        <taxon>Phascolarctobacterium</taxon>
    </lineage>
</organism>
<dbReference type="EMBL" id="CBDS010000010">
    <property type="protein sequence ID" value="CDB45046.1"/>
    <property type="molecule type" value="Genomic_DNA"/>
</dbReference>
<name>R6IIA7_9FIRM</name>
<evidence type="ECO:0000313" key="1">
    <source>
        <dbReference type="EMBL" id="CDB45046.1"/>
    </source>
</evidence>
<sequence>MSGKLFLKAKNEETLLPRVLRVLSKQGVDVQELNMKVQSDGMELEIVLTTESDVAQMAKLLAKQVAVVSVNTLMLQEQAAV</sequence>
<dbReference type="Pfam" id="PF13710">
    <property type="entry name" value="ACT_5"/>
    <property type="match status" value="1"/>
</dbReference>
<accession>R6IIA7</accession>